<evidence type="ECO:0000256" key="3">
    <source>
        <dbReference type="ARBA" id="ARBA00022722"/>
    </source>
</evidence>
<dbReference type="GO" id="GO:0005634">
    <property type="term" value="C:nucleus"/>
    <property type="evidence" value="ECO:0007669"/>
    <property type="project" value="UniProtKB-SubCell"/>
</dbReference>
<feature type="domain" description="Exonuclease" evidence="8">
    <location>
        <begin position="271"/>
        <end position="430"/>
    </location>
</feature>
<name>A0AAV2TYS9_CALDB</name>
<dbReference type="PANTHER" id="PTHR12801:SF82">
    <property type="entry name" value="RNA EXONUCLEASE 5"/>
    <property type="match status" value="1"/>
</dbReference>
<keyword evidence="6" id="KW-0539">Nucleus</keyword>
<keyword evidence="3" id="KW-0540">Nuclease</keyword>
<evidence type="ECO:0000313" key="9">
    <source>
        <dbReference type="EMBL" id="CAL5142028.1"/>
    </source>
</evidence>
<evidence type="ECO:0000259" key="8">
    <source>
        <dbReference type="SMART" id="SM00479"/>
    </source>
</evidence>
<dbReference type="GO" id="GO:0003676">
    <property type="term" value="F:nucleic acid binding"/>
    <property type="evidence" value="ECO:0007669"/>
    <property type="project" value="InterPro"/>
</dbReference>
<dbReference type="InterPro" id="IPR047021">
    <property type="entry name" value="REXO1/3/4-like"/>
</dbReference>
<keyword evidence="4" id="KW-0378">Hydrolase</keyword>
<evidence type="ECO:0000256" key="2">
    <source>
        <dbReference type="ARBA" id="ARBA00006357"/>
    </source>
</evidence>
<comment type="similarity">
    <text evidence="2">Belongs to the REXO1/REXO3 family.</text>
</comment>
<evidence type="ECO:0000256" key="7">
    <source>
        <dbReference type="SAM" id="MobiDB-lite"/>
    </source>
</evidence>
<dbReference type="InterPro" id="IPR012337">
    <property type="entry name" value="RNaseH-like_sf"/>
</dbReference>
<proteinExistence type="inferred from homology"/>
<comment type="subcellular location">
    <subcellularLocation>
        <location evidence="1">Nucleus</location>
    </subcellularLocation>
</comment>
<dbReference type="InterPro" id="IPR036397">
    <property type="entry name" value="RNaseH_sf"/>
</dbReference>
<sequence>MPMESPKCSPTSHTGSEKVKSNPKRPLFFLNEDKLRGRALYASDIQKLLGLIFLPQQFVAWPDWCSIKKPVHIRNVTALFFSSVAQLSQAQEDNTFTSLFGKPLRIYDPKVYAYSWDEEIMDVPRMSLTKRTVELADEGKSVKTPAPRRVWVDKQAAQTTNLAEVANIICAEVVPPSPAQQKENCPIGADSSGNTSGCKRRKRELRNPFPMPPPAAPDCFDRTQLLMSLQQMIYERIPLPPDFDSLIKRKSDRTGFVPTKDAYLPVTSTSPMYAIDCEMVLTRMGNELARVTMVDELGCVVFDRLVKPENPVEDYLTRFSGITRDMLLPVETRVTDIQHELSELLPADAILVGHSIGNDLEAMKVYHPYLIDTSVIYNLKGSRAAKSKLSFLSEHFLGRLIQIGSEGHSSAEDAVATMDLVRLKLSKDISFGDVKTSWRFPEDYNTPKRPRLSFQSHSDQPVDKKPAFNETPSVIRGRFRADNVPQMFRTKVLELLSNYTLIGQPLHFVNQLLGGCEIPFAYWPQYGVHDEQADHTSSASKEDGVQNGVLTAHCPTTATNKNPDEKVADGQPYAHVEKASPLSKNVTNWLIEMAKEKRFVMAGVSCSASWDETECERKVIRFCKRLYRGVPEDSMLILICTGDGPASFAPTLKSNKECISEHNLRLPASVVKQASLRSCYLALTTSTKYDQL</sequence>
<dbReference type="FunFam" id="3.30.420.10:FF:000019">
    <property type="entry name" value="RNA exonuclease NEF-sp"/>
    <property type="match status" value="1"/>
</dbReference>
<evidence type="ECO:0000256" key="6">
    <source>
        <dbReference type="ARBA" id="ARBA00023242"/>
    </source>
</evidence>
<dbReference type="PANTHER" id="PTHR12801">
    <property type="entry name" value="RNA EXONUCLEASE REXO1 / RECO3 FAMILY MEMBER-RELATED"/>
    <property type="match status" value="1"/>
</dbReference>
<evidence type="ECO:0000313" key="10">
    <source>
        <dbReference type="Proteomes" id="UP001497525"/>
    </source>
</evidence>
<dbReference type="EMBL" id="CAXLJL010000934">
    <property type="protein sequence ID" value="CAL5142028.1"/>
    <property type="molecule type" value="Genomic_DNA"/>
</dbReference>
<feature type="region of interest" description="Disordered" evidence="7">
    <location>
        <begin position="1"/>
        <end position="22"/>
    </location>
</feature>
<organism evidence="9 10">
    <name type="scientific">Calicophoron daubneyi</name>
    <name type="common">Rumen fluke</name>
    <name type="synonym">Paramphistomum daubneyi</name>
    <dbReference type="NCBI Taxonomy" id="300641"/>
    <lineage>
        <taxon>Eukaryota</taxon>
        <taxon>Metazoa</taxon>
        <taxon>Spiralia</taxon>
        <taxon>Lophotrochozoa</taxon>
        <taxon>Platyhelminthes</taxon>
        <taxon>Trematoda</taxon>
        <taxon>Digenea</taxon>
        <taxon>Plagiorchiida</taxon>
        <taxon>Pronocephalata</taxon>
        <taxon>Paramphistomoidea</taxon>
        <taxon>Paramphistomidae</taxon>
        <taxon>Calicophoron</taxon>
    </lineage>
</organism>
<dbReference type="Pfam" id="PF00929">
    <property type="entry name" value="RNase_T"/>
    <property type="match status" value="1"/>
</dbReference>
<accession>A0AAV2TYS9</accession>
<evidence type="ECO:0000256" key="4">
    <source>
        <dbReference type="ARBA" id="ARBA00022801"/>
    </source>
</evidence>
<reference evidence="9" key="1">
    <citation type="submission" date="2024-06" db="EMBL/GenBank/DDBJ databases">
        <authorList>
            <person name="Liu X."/>
            <person name="Lenzi L."/>
            <person name="Haldenby T S."/>
            <person name="Uol C."/>
        </authorList>
    </citation>
    <scope>NUCLEOTIDE SEQUENCE</scope>
</reference>
<protein>
    <recommendedName>
        <fullName evidence="8">Exonuclease domain-containing protein</fullName>
    </recommendedName>
</protein>
<gene>
    <name evidence="9" type="ORF">CDAUBV1_LOCUS17313</name>
</gene>
<dbReference type="Proteomes" id="UP001497525">
    <property type="component" value="Unassembled WGS sequence"/>
</dbReference>
<dbReference type="Gene3D" id="3.30.420.10">
    <property type="entry name" value="Ribonuclease H-like superfamily/Ribonuclease H"/>
    <property type="match status" value="1"/>
</dbReference>
<dbReference type="CDD" id="cd06145">
    <property type="entry name" value="REX1_like"/>
    <property type="match status" value="1"/>
</dbReference>
<comment type="caution">
    <text evidence="9">The sequence shown here is derived from an EMBL/GenBank/DDBJ whole genome shotgun (WGS) entry which is preliminary data.</text>
</comment>
<dbReference type="SUPFAM" id="SSF53098">
    <property type="entry name" value="Ribonuclease H-like"/>
    <property type="match status" value="1"/>
</dbReference>
<dbReference type="SMART" id="SM00479">
    <property type="entry name" value="EXOIII"/>
    <property type="match status" value="1"/>
</dbReference>
<evidence type="ECO:0000256" key="1">
    <source>
        <dbReference type="ARBA" id="ARBA00004123"/>
    </source>
</evidence>
<dbReference type="InterPro" id="IPR034922">
    <property type="entry name" value="REX1-like_exo"/>
</dbReference>
<feature type="region of interest" description="Disordered" evidence="7">
    <location>
        <begin position="449"/>
        <end position="469"/>
    </location>
</feature>
<evidence type="ECO:0000256" key="5">
    <source>
        <dbReference type="ARBA" id="ARBA00022839"/>
    </source>
</evidence>
<keyword evidence="5" id="KW-0269">Exonuclease</keyword>
<dbReference type="InterPro" id="IPR013520">
    <property type="entry name" value="Ribonucl_H"/>
</dbReference>
<dbReference type="AlphaFoldDB" id="A0AAV2TYS9"/>
<feature type="region of interest" description="Disordered" evidence="7">
    <location>
        <begin position="180"/>
        <end position="200"/>
    </location>
</feature>
<dbReference type="GO" id="GO:0004527">
    <property type="term" value="F:exonuclease activity"/>
    <property type="evidence" value="ECO:0007669"/>
    <property type="project" value="UniProtKB-KW"/>
</dbReference>